<dbReference type="AlphaFoldDB" id="A0A345HWS3"/>
<gene>
    <name evidence="1" type="ORF">DVK44_29545</name>
</gene>
<name>A0A345HWS3_9ACTN</name>
<dbReference type="EMBL" id="CP031194">
    <property type="protein sequence ID" value="AXG81147.1"/>
    <property type="molecule type" value="Genomic_DNA"/>
</dbReference>
<dbReference type="OrthoDB" id="4070104at2"/>
<dbReference type="RefSeq" id="WP_114663688.1">
    <property type="nucleotide sequence ID" value="NZ_CP031194.1"/>
</dbReference>
<dbReference type="Proteomes" id="UP000253868">
    <property type="component" value="Chromosome"/>
</dbReference>
<evidence type="ECO:0000313" key="2">
    <source>
        <dbReference type="Proteomes" id="UP000253868"/>
    </source>
</evidence>
<reference evidence="2" key="1">
    <citation type="submission" date="2018-07" db="EMBL/GenBank/DDBJ databases">
        <authorList>
            <person name="Zhao J."/>
        </authorList>
    </citation>
    <scope>NUCLEOTIDE SEQUENCE [LARGE SCALE GENOMIC DNA]</scope>
    <source>
        <strain evidence="2">GSSD-12</strain>
    </source>
</reference>
<dbReference type="Pfam" id="PF13252">
    <property type="entry name" value="Phage_capsid_3"/>
    <property type="match status" value="1"/>
</dbReference>
<sequence>MANAYTDTSAMSNAVQTAYDKTFEFQLRSQPMFRAVADKRPHNLTSPGQSMVLERYQDLAVATTPLSENVDPDAVAIGNPLTITLTLNEYGNPVLRTRKLFLTSLTDVDPAIANIVSFNAAESIDVVVQTELRSGTNVIQRKAGTVSYVTNGSVSTPVGTTMTATDTFNSSIARLATTKLRANKAVPRKGSMYWCAIHPEVSHDLRSETGAAAWRDPHNYSAVGNIWAGEIGSYEGAFYIESPRCYNAVDAGTGDNTVRRFRTYYAGRQALAEAVADEFHIVAGPIVDKLGRFRPLGWYGMAGWKLFRQEALIRAETSSSVNSA</sequence>
<keyword evidence="2" id="KW-1185">Reference proteome</keyword>
<evidence type="ECO:0000313" key="1">
    <source>
        <dbReference type="EMBL" id="AXG81147.1"/>
    </source>
</evidence>
<proteinExistence type="predicted"/>
<dbReference type="NCBIfam" id="TIGR04387">
    <property type="entry name" value="capsid_maj_N4"/>
    <property type="match status" value="1"/>
</dbReference>
<organism evidence="1 2">
    <name type="scientific">Streptomyces paludis</name>
    <dbReference type="NCBI Taxonomy" id="2282738"/>
    <lineage>
        <taxon>Bacteria</taxon>
        <taxon>Bacillati</taxon>
        <taxon>Actinomycetota</taxon>
        <taxon>Actinomycetes</taxon>
        <taxon>Kitasatosporales</taxon>
        <taxon>Streptomycetaceae</taxon>
        <taxon>Streptomyces</taxon>
    </lineage>
</organism>
<accession>A0A345HWS3</accession>
<protein>
    <submittedName>
        <fullName evidence="1">N4-gp56 family major capsid protein</fullName>
    </submittedName>
</protein>
<dbReference type="InterPro" id="IPR025267">
    <property type="entry name" value="ORF017-like"/>
</dbReference>
<dbReference type="KEGG" id="spad:DVK44_29545"/>